<accession>A0A061EYC9</accession>
<gene>
    <name evidence="1" type="ORF">TCM_021724</name>
</gene>
<evidence type="ECO:0000313" key="2">
    <source>
        <dbReference type="Proteomes" id="UP000026915"/>
    </source>
</evidence>
<reference evidence="1 2" key="1">
    <citation type="journal article" date="2013" name="Genome Biol.">
        <title>The genome sequence of the most widely cultivated cacao type and its use to identify candidate genes regulating pod color.</title>
        <authorList>
            <person name="Motamayor J.C."/>
            <person name="Mockaitis K."/>
            <person name="Schmutz J."/>
            <person name="Haiminen N."/>
            <person name="Iii D.L."/>
            <person name="Cornejo O."/>
            <person name="Findley S.D."/>
            <person name="Zheng P."/>
            <person name="Utro F."/>
            <person name="Royaert S."/>
            <person name="Saski C."/>
            <person name="Jenkins J."/>
            <person name="Podicheti R."/>
            <person name="Zhao M."/>
            <person name="Scheffler B.E."/>
            <person name="Stack J.C."/>
            <person name="Feltus F.A."/>
            <person name="Mustiga G.M."/>
            <person name="Amores F."/>
            <person name="Phillips W."/>
            <person name="Marelli J.P."/>
            <person name="May G.D."/>
            <person name="Shapiro H."/>
            <person name="Ma J."/>
            <person name="Bustamante C.D."/>
            <person name="Schnell R.J."/>
            <person name="Main D."/>
            <person name="Gilbert D."/>
            <person name="Parida L."/>
            <person name="Kuhn D.N."/>
        </authorList>
    </citation>
    <scope>NUCLEOTIDE SEQUENCE [LARGE SCALE GENOMIC DNA]</scope>
    <source>
        <strain evidence="2">cv. Matina 1-6</strain>
    </source>
</reference>
<dbReference type="eggNOG" id="ENOG502S0AT">
    <property type="taxonomic scope" value="Eukaryota"/>
</dbReference>
<evidence type="ECO:0000313" key="1">
    <source>
        <dbReference type="EMBL" id="EOY07259.1"/>
    </source>
</evidence>
<dbReference type="EMBL" id="CM001883">
    <property type="protein sequence ID" value="EOY07259.1"/>
    <property type="molecule type" value="Genomic_DNA"/>
</dbReference>
<keyword evidence="2" id="KW-1185">Reference proteome</keyword>
<dbReference type="Gramene" id="EOY07259">
    <property type="protein sequence ID" value="EOY07259"/>
    <property type="gene ID" value="TCM_021724"/>
</dbReference>
<sequence>MISSEITREQDEENTYFINSEVEKESIRWIIQYQKSLYWSSSSSSSLSSSAASSSSVSSCRSSSLLELMRSGSTSLKRLFEMEHTSLLTHFEDYSGSPMTKSIPLWGSDTDGEVQDPWESIKQTGPFHSFETGTPSGFASDGRFMEKDFSFRNRRTKNGNHRLTRKKSFRRLPGFGLWRCTGFRIRLRLRRLRTMICGKMF</sequence>
<name>A0A061EYC9_THECC</name>
<protein>
    <submittedName>
        <fullName evidence="1">Uncharacterized protein</fullName>
    </submittedName>
</protein>
<dbReference type="Proteomes" id="UP000026915">
    <property type="component" value="Chromosome 5"/>
</dbReference>
<dbReference type="InParanoid" id="A0A061EYC9"/>
<dbReference type="AlphaFoldDB" id="A0A061EYC9"/>
<proteinExistence type="predicted"/>
<organism evidence="1 2">
    <name type="scientific">Theobroma cacao</name>
    <name type="common">Cacao</name>
    <name type="synonym">Cocoa</name>
    <dbReference type="NCBI Taxonomy" id="3641"/>
    <lineage>
        <taxon>Eukaryota</taxon>
        <taxon>Viridiplantae</taxon>
        <taxon>Streptophyta</taxon>
        <taxon>Embryophyta</taxon>
        <taxon>Tracheophyta</taxon>
        <taxon>Spermatophyta</taxon>
        <taxon>Magnoliopsida</taxon>
        <taxon>eudicotyledons</taxon>
        <taxon>Gunneridae</taxon>
        <taxon>Pentapetalae</taxon>
        <taxon>rosids</taxon>
        <taxon>malvids</taxon>
        <taxon>Malvales</taxon>
        <taxon>Malvaceae</taxon>
        <taxon>Byttnerioideae</taxon>
        <taxon>Theobroma</taxon>
    </lineage>
</organism>
<dbReference type="HOGENOM" id="CLU_095495_0_0_1"/>
<dbReference type="OMA" id="HTSLANH"/>